<comment type="caution">
    <text evidence="2">The sequence shown here is derived from an EMBL/GenBank/DDBJ whole genome shotgun (WGS) entry which is preliminary data.</text>
</comment>
<feature type="transmembrane region" description="Helical" evidence="1">
    <location>
        <begin position="167"/>
        <end position="190"/>
    </location>
</feature>
<dbReference type="EMBL" id="BTSY01000004">
    <property type="protein sequence ID" value="GMT22658.1"/>
    <property type="molecule type" value="Genomic_DNA"/>
</dbReference>
<proteinExistence type="predicted"/>
<evidence type="ECO:0000256" key="1">
    <source>
        <dbReference type="SAM" id="Phobius"/>
    </source>
</evidence>
<feature type="non-terminal residue" evidence="2">
    <location>
        <position position="244"/>
    </location>
</feature>
<organism evidence="2 3">
    <name type="scientific">Pristionchus fissidentatus</name>
    <dbReference type="NCBI Taxonomy" id="1538716"/>
    <lineage>
        <taxon>Eukaryota</taxon>
        <taxon>Metazoa</taxon>
        <taxon>Ecdysozoa</taxon>
        <taxon>Nematoda</taxon>
        <taxon>Chromadorea</taxon>
        <taxon>Rhabditida</taxon>
        <taxon>Rhabditina</taxon>
        <taxon>Diplogasteromorpha</taxon>
        <taxon>Diplogasteroidea</taxon>
        <taxon>Neodiplogasteridae</taxon>
        <taxon>Pristionchus</taxon>
    </lineage>
</organism>
<name>A0AAV5VWB9_9BILA</name>
<dbReference type="AlphaFoldDB" id="A0AAV5VWB9"/>
<keyword evidence="1" id="KW-1133">Transmembrane helix</keyword>
<keyword evidence="3" id="KW-1185">Reference proteome</keyword>
<evidence type="ECO:0000313" key="3">
    <source>
        <dbReference type="Proteomes" id="UP001432322"/>
    </source>
</evidence>
<accession>A0AAV5VWB9</accession>
<dbReference type="Proteomes" id="UP001432322">
    <property type="component" value="Unassembled WGS sequence"/>
</dbReference>
<protein>
    <submittedName>
        <fullName evidence="2">Uncharacterized protein</fullName>
    </submittedName>
</protein>
<reference evidence="2" key="1">
    <citation type="submission" date="2023-10" db="EMBL/GenBank/DDBJ databases">
        <title>Genome assembly of Pristionchus species.</title>
        <authorList>
            <person name="Yoshida K."/>
            <person name="Sommer R.J."/>
        </authorList>
    </citation>
    <scope>NUCLEOTIDE SEQUENCE</scope>
    <source>
        <strain evidence="2">RS5133</strain>
    </source>
</reference>
<sequence length="244" mass="24850">VPRMQISRSMLSRREIALSTLSTSMLAPVASLMALMFAPPLPITRAMHGELTVSVVIRRRDSSMLFHMMSAPSSDGSVSLLAVAELDRSVDDLSLRAFLPFLFALTHSSCVAAAPRGDTIGDSTEWYCCCCSRRVGERSCCDSRGCGVGAAAAAECSEGSTAADAPLFFPLSFLLLLVAALLSAAVFAVLDAGCCTASSAAAAAGAGAAGGRCRPGMRSSARSTWRSGVVSGGDTGAAAAAAAA</sequence>
<evidence type="ECO:0000313" key="2">
    <source>
        <dbReference type="EMBL" id="GMT22658.1"/>
    </source>
</evidence>
<feature type="non-terminal residue" evidence="2">
    <location>
        <position position="1"/>
    </location>
</feature>
<keyword evidence="1" id="KW-0472">Membrane</keyword>
<keyword evidence="1" id="KW-0812">Transmembrane</keyword>
<gene>
    <name evidence="2" type="ORF">PFISCL1PPCAC_13956</name>
</gene>